<dbReference type="FunCoup" id="M1AXC3">
    <property type="interactions" value="1161"/>
</dbReference>
<accession>M1AXC3</accession>
<dbReference type="PANTHER" id="PTHR22937">
    <property type="entry name" value="E3 UBIQUITIN-PROTEIN LIGASE RNF165"/>
    <property type="match status" value="1"/>
</dbReference>
<comment type="catalytic activity">
    <reaction evidence="1">
        <text>S-ubiquitinyl-[E2 ubiquitin-conjugating enzyme]-L-cysteine + [acceptor protein]-L-lysine = [E2 ubiquitin-conjugating enzyme]-L-cysteine + N(6)-ubiquitinyl-[acceptor protein]-L-lysine.</text>
        <dbReference type="EC" id="2.3.2.27"/>
    </reaction>
</comment>
<evidence type="ECO:0000256" key="5">
    <source>
        <dbReference type="ARBA" id="ARBA00022771"/>
    </source>
</evidence>
<feature type="compositionally biased region" description="Polar residues" evidence="9">
    <location>
        <begin position="237"/>
        <end position="248"/>
    </location>
</feature>
<evidence type="ECO:0000256" key="8">
    <source>
        <dbReference type="PROSITE-ProRule" id="PRU00175"/>
    </source>
</evidence>
<sequence>MGERNTPHSNHFMTLGADQRSQAYIYPEPCMTYGSFTAFPHPNVNTTVPAPGSLGNFYAPHLPGHQEGALIYGMPPSNGIQQWHHLTNVGAAFAPPSNYFYPYVAAPAALRTSPVPAIHGLRDRLPVSGTQGSIGNNADNLGRNDPRMDSTRGSSKQKNVAGNSGNLQRHSALAGPSTSAAPVITTANESDVSSNDSVSREHGGSDSAPLLENGTTSATMDLPVPANHGLRDGLPVSGTTDDSVSSEHGGSDSAPLLENGTTSATMDLPVPANHGLRDGLPVSGTTDDSVSSEHGGSDSAPLLENGTTSATMDLPVPANHGLRDGLPVSGTTDDSVSSEHGGSDSAPLLENGTTSATMDLPVPANHGLRDGLPVSGTTDDSVSREHGGSDSAALLENGAASATMDSPVLANHGLRDGLPVSGTTDDSVSREHGGSDSAALLENGAASATMDSPVLANHGLRDGLPVSGTTDDSVSREHGRSDSAPLLENGVQRSGSRFASGPDTVLQNNNNHLLQGNYVGQAYQFPGNSWLNMPFNSSGSAAQSWAWRQAAPLTYPPAGAGGYVIGAGNMAMRGYQVPSSNGGLTGFMYPPIPQGPPQYHHHLSPNMQTMAGHTMSSYPQMTASPGRQLQLSSSNMGPLLPSGFRMYRPHQREFMMRGTNASHHNLRNGVSMLGVPRFRGVHVVDQHRDMRLDVDRMTYEELLALEERIGNVSIGLSEDIIVANLKTRIFLSTETPSPLENVASDQDQKTVCVICQADFKDGEKIGILNCSHEYHEECVKKWLGVKNSCAICKSAALSTEKKDKEVVTTGGG</sequence>
<dbReference type="Gramene" id="PGSC0003DMT400032385">
    <property type="protein sequence ID" value="PGSC0003DMT400032385"/>
    <property type="gene ID" value="PGSC0003DMG400012437"/>
</dbReference>
<keyword evidence="5 8" id="KW-0863">Zinc-finger</keyword>
<evidence type="ECO:0000256" key="2">
    <source>
        <dbReference type="ARBA" id="ARBA00012483"/>
    </source>
</evidence>
<dbReference type="InterPro" id="IPR045191">
    <property type="entry name" value="MBR1/2-like"/>
</dbReference>
<evidence type="ECO:0000313" key="12">
    <source>
        <dbReference type="Proteomes" id="UP000011115"/>
    </source>
</evidence>
<dbReference type="OMA" id="NYVGQAY"/>
<dbReference type="GO" id="GO:0005634">
    <property type="term" value="C:nucleus"/>
    <property type="evidence" value="ECO:0000318"/>
    <property type="project" value="GO_Central"/>
</dbReference>
<proteinExistence type="predicted"/>
<dbReference type="OrthoDB" id="8062037at2759"/>
<dbReference type="InterPro" id="IPR013083">
    <property type="entry name" value="Znf_RING/FYVE/PHD"/>
</dbReference>
<evidence type="ECO:0000259" key="10">
    <source>
        <dbReference type="PROSITE" id="PS50089"/>
    </source>
</evidence>
<keyword evidence="3" id="KW-0808">Transferase</keyword>
<dbReference type="RefSeq" id="XP_015164633.1">
    <property type="nucleotide sequence ID" value="XM_015309147.1"/>
</dbReference>
<evidence type="ECO:0000256" key="3">
    <source>
        <dbReference type="ARBA" id="ARBA00022679"/>
    </source>
</evidence>
<dbReference type="RefSeq" id="XP_015164632.1">
    <property type="nucleotide sequence ID" value="XM_015309146.1"/>
</dbReference>
<dbReference type="PANTHER" id="PTHR22937:SF166">
    <property type="entry name" value="RING-TYPE E3 UBIQUITIN TRANSFERASE"/>
    <property type="match status" value="1"/>
</dbReference>
<keyword evidence="12" id="KW-1185">Reference proteome</keyword>
<evidence type="ECO:0000256" key="7">
    <source>
        <dbReference type="ARBA" id="ARBA00022833"/>
    </source>
</evidence>
<dbReference type="SUPFAM" id="SSF57850">
    <property type="entry name" value="RING/U-box"/>
    <property type="match status" value="1"/>
</dbReference>
<dbReference type="Pfam" id="PF13639">
    <property type="entry name" value="zf-RING_2"/>
    <property type="match status" value="1"/>
</dbReference>
<feature type="compositionally biased region" description="Polar residues" evidence="9">
    <location>
        <begin position="151"/>
        <end position="169"/>
    </location>
</feature>
<feature type="compositionally biased region" description="Polar residues" evidence="9">
    <location>
        <begin position="128"/>
        <end position="139"/>
    </location>
</feature>
<dbReference type="InParanoid" id="M1AXC3"/>
<dbReference type="InterPro" id="IPR001841">
    <property type="entry name" value="Znf_RING"/>
</dbReference>
<dbReference type="HOGENOM" id="CLU_020342_0_0_1"/>
<dbReference type="EC" id="2.3.2.27" evidence="2"/>
<evidence type="ECO:0000256" key="1">
    <source>
        <dbReference type="ARBA" id="ARBA00000900"/>
    </source>
</evidence>
<feature type="domain" description="RING-type" evidence="10">
    <location>
        <begin position="752"/>
        <end position="793"/>
    </location>
</feature>
<evidence type="ECO:0000256" key="6">
    <source>
        <dbReference type="ARBA" id="ARBA00022786"/>
    </source>
</evidence>
<keyword evidence="7" id="KW-0862">Zinc</keyword>
<dbReference type="PaxDb" id="4113-PGSC0003DMT400032385"/>
<dbReference type="Proteomes" id="UP000011115">
    <property type="component" value="Unassembled WGS sequence"/>
</dbReference>
<evidence type="ECO:0000256" key="4">
    <source>
        <dbReference type="ARBA" id="ARBA00022723"/>
    </source>
</evidence>
<feature type="compositionally biased region" description="Polar residues" evidence="9">
    <location>
        <begin position="329"/>
        <end position="340"/>
    </location>
</feature>
<keyword evidence="4" id="KW-0479">Metal-binding</keyword>
<dbReference type="GeneID" id="102600149"/>
<keyword evidence="6" id="KW-0833">Ubl conjugation pathway</keyword>
<gene>
    <name evidence="11" type="primary">LOC102600149</name>
</gene>
<dbReference type="CDD" id="cd16469">
    <property type="entry name" value="RING-H2_RNF24-like"/>
    <property type="match status" value="1"/>
</dbReference>
<evidence type="ECO:0000313" key="11">
    <source>
        <dbReference type="EnsemblPlants" id="PGSC0003DMT400032385"/>
    </source>
</evidence>
<protein>
    <recommendedName>
        <fullName evidence="2">RING-type E3 ubiquitin transferase</fullName>
        <ecNumber evidence="2">2.3.2.27</ecNumber>
    </recommendedName>
</protein>
<dbReference type="KEGG" id="sot:102600149"/>
<dbReference type="eggNOG" id="KOG0800">
    <property type="taxonomic scope" value="Eukaryota"/>
</dbReference>
<dbReference type="Gene3D" id="3.30.40.10">
    <property type="entry name" value="Zinc/RING finger domain, C3HC4 (zinc finger)"/>
    <property type="match status" value="1"/>
</dbReference>
<dbReference type="PROSITE" id="PS50089">
    <property type="entry name" value="ZF_RING_2"/>
    <property type="match status" value="1"/>
</dbReference>
<feature type="region of interest" description="Disordered" evidence="9">
    <location>
        <begin position="410"/>
        <end position="435"/>
    </location>
</feature>
<feature type="region of interest" description="Disordered" evidence="9">
    <location>
        <begin position="456"/>
        <end position="509"/>
    </location>
</feature>
<reference evidence="11" key="2">
    <citation type="submission" date="2015-06" db="UniProtKB">
        <authorList>
            <consortium name="EnsemblPlants"/>
        </authorList>
    </citation>
    <scope>IDENTIFICATION</scope>
    <source>
        <strain evidence="11">DM1-3 516 R44</strain>
    </source>
</reference>
<feature type="region of interest" description="Disordered" evidence="9">
    <location>
        <begin position="122"/>
        <end position="389"/>
    </location>
</feature>
<dbReference type="GO" id="GO:0008270">
    <property type="term" value="F:zinc ion binding"/>
    <property type="evidence" value="ECO:0007669"/>
    <property type="project" value="UniProtKB-KW"/>
</dbReference>
<feature type="compositionally biased region" description="Polar residues" evidence="9">
    <location>
        <begin position="283"/>
        <end position="294"/>
    </location>
</feature>
<feature type="compositionally biased region" description="Low complexity" evidence="9">
    <location>
        <begin position="188"/>
        <end position="197"/>
    </location>
</feature>
<dbReference type="SMART" id="SM00184">
    <property type="entry name" value="RING"/>
    <property type="match status" value="1"/>
</dbReference>
<name>M1AXC3_SOLTU</name>
<dbReference type="AlphaFoldDB" id="M1AXC3"/>
<dbReference type="EnsemblPlants" id="PGSC0003DMT400032385">
    <property type="protein sequence ID" value="PGSC0003DMT400032385"/>
    <property type="gene ID" value="PGSC0003DMG400012437"/>
</dbReference>
<organism evidence="11 12">
    <name type="scientific">Solanum tuberosum</name>
    <name type="common">Potato</name>
    <dbReference type="NCBI Taxonomy" id="4113"/>
    <lineage>
        <taxon>Eukaryota</taxon>
        <taxon>Viridiplantae</taxon>
        <taxon>Streptophyta</taxon>
        <taxon>Embryophyta</taxon>
        <taxon>Tracheophyta</taxon>
        <taxon>Spermatophyta</taxon>
        <taxon>Magnoliopsida</taxon>
        <taxon>eudicotyledons</taxon>
        <taxon>Gunneridae</taxon>
        <taxon>Pentapetalae</taxon>
        <taxon>asterids</taxon>
        <taxon>lamiids</taxon>
        <taxon>Solanales</taxon>
        <taxon>Solanaceae</taxon>
        <taxon>Solanoideae</taxon>
        <taxon>Solaneae</taxon>
        <taxon>Solanum</taxon>
    </lineage>
</organism>
<dbReference type="GO" id="GO:0061630">
    <property type="term" value="F:ubiquitin protein ligase activity"/>
    <property type="evidence" value="ECO:0000318"/>
    <property type="project" value="GO_Central"/>
</dbReference>
<evidence type="ECO:0000256" key="9">
    <source>
        <dbReference type="SAM" id="MobiDB-lite"/>
    </source>
</evidence>
<dbReference type="ExpressionAtlas" id="M1AXC3">
    <property type="expression patterns" value="baseline"/>
</dbReference>
<reference evidence="12" key="1">
    <citation type="journal article" date="2011" name="Nature">
        <title>Genome sequence and analysis of the tuber crop potato.</title>
        <authorList>
            <consortium name="The Potato Genome Sequencing Consortium"/>
        </authorList>
    </citation>
    <scope>NUCLEOTIDE SEQUENCE [LARGE SCALE GENOMIC DNA]</scope>
    <source>
        <strain evidence="12">cv. DM1-3 516 R44</strain>
    </source>
</reference>